<gene>
    <name evidence="1" type="ORF">QFC19_000565</name>
</gene>
<comment type="caution">
    <text evidence="1">The sequence shown here is derived from an EMBL/GenBank/DDBJ whole genome shotgun (WGS) entry which is preliminary data.</text>
</comment>
<evidence type="ECO:0000313" key="2">
    <source>
        <dbReference type="Proteomes" id="UP001241377"/>
    </source>
</evidence>
<protein>
    <submittedName>
        <fullName evidence="1">Uncharacterized protein</fullName>
    </submittedName>
</protein>
<sequence length="281" mass="30852">MAPSYPQIVVTGDSISQQAFNIGGYGAALVNAAKRTSSTVGWEASMSNSTPIACFSIDLSHPYLSSNSQQLLNKLKDDFQWPNGDIKLILIHIGTNDATTRGIQHLSVEDFTQNVRAILNHLKATQPAAKIILLTPSIVDVDAWAALGREQGMPSEFFENRTTEAAKRIRDAVVEVAKEADVGVLDVWKLHEDAVNNGELEFRELFSDGLHYTAKGYAYINKALLQLISTSLPSLSPDTMPEGFTMFAIYGNENNPEAQRMVRMYMEKTEADKQAALGNAQ</sequence>
<evidence type="ECO:0000313" key="1">
    <source>
        <dbReference type="EMBL" id="KAJ9112549.1"/>
    </source>
</evidence>
<name>A0ACC2WMU8_9TREE</name>
<accession>A0ACC2WMU8</accession>
<proteinExistence type="predicted"/>
<keyword evidence="2" id="KW-1185">Reference proteome</keyword>
<dbReference type="EMBL" id="JASBWR010000004">
    <property type="protein sequence ID" value="KAJ9112549.1"/>
    <property type="molecule type" value="Genomic_DNA"/>
</dbReference>
<organism evidence="1 2">
    <name type="scientific">Naganishia cerealis</name>
    <dbReference type="NCBI Taxonomy" id="610337"/>
    <lineage>
        <taxon>Eukaryota</taxon>
        <taxon>Fungi</taxon>
        <taxon>Dikarya</taxon>
        <taxon>Basidiomycota</taxon>
        <taxon>Agaricomycotina</taxon>
        <taxon>Tremellomycetes</taxon>
        <taxon>Filobasidiales</taxon>
        <taxon>Filobasidiaceae</taxon>
        <taxon>Naganishia</taxon>
    </lineage>
</organism>
<reference evidence="1" key="1">
    <citation type="submission" date="2023-04" db="EMBL/GenBank/DDBJ databases">
        <title>Draft Genome sequencing of Naganishia species isolated from polar environments using Oxford Nanopore Technology.</title>
        <authorList>
            <person name="Leo P."/>
            <person name="Venkateswaran K."/>
        </authorList>
    </citation>
    <scope>NUCLEOTIDE SEQUENCE</scope>
    <source>
        <strain evidence="1">MNA-CCFEE 5261</strain>
    </source>
</reference>
<dbReference type="Proteomes" id="UP001241377">
    <property type="component" value="Unassembled WGS sequence"/>
</dbReference>